<dbReference type="FunCoup" id="I2GYN1">
    <property type="interactions" value="54"/>
</dbReference>
<dbReference type="GO" id="GO:0005634">
    <property type="term" value="C:nucleus"/>
    <property type="evidence" value="ECO:0007669"/>
    <property type="project" value="EnsemblFungi"/>
</dbReference>
<dbReference type="AlphaFoldDB" id="I2GYN1"/>
<evidence type="ECO:0000313" key="1">
    <source>
        <dbReference type="EMBL" id="CCH59233.1"/>
    </source>
</evidence>
<dbReference type="eggNOG" id="ENOG502S7JE">
    <property type="taxonomic scope" value="Eukaryota"/>
</dbReference>
<evidence type="ECO:0000313" key="2">
    <source>
        <dbReference type="Proteomes" id="UP000002866"/>
    </source>
</evidence>
<reference evidence="1 2" key="1">
    <citation type="journal article" date="2011" name="Proc. Natl. Acad. Sci. U.S.A.">
        <title>Evolutionary erosion of yeast sex chromosomes by mating-type switching accidents.</title>
        <authorList>
            <person name="Gordon J.L."/>
            <person name="Armisen D."/>
            <person name="Proux-Wera E."/>
            <person name="Oheigeartaigh S.S."/>
            <person name="Byrne K.P."/>
            <person name="Wolfe K.H."/>
        </authorList>
    </citation>
    <scope>NUCLEOTIDE SEQUENCE [LARGE SCALE GENOMIC DNA]</scope>
    <source>
        <strain evidence="2">ATCC 34711 / CBS 6284 / DSM 70876 / NBRC 10599 / NRRL Y-10934 / UCD 77-7</strain>
    </source>
</reference>
<dbReference type="GO" id="GO:0032991">
    <property type="term" value="C:protein-containing complex"/>
    <property type="evidence" value="ECO:0007669"/>
    <property type="project" value="EnsemblFungi"/>
</dbReference>
<organism evidence="1 2">
    <name type="scientific">Henningerozyma blattae (strain ATCC 34711 / CBS 6284 / DSM 70876 / NBRC 10599 / NRRL Y-10934 / UCD 77-7)</name>
    <name type="common">Yeast</name>
    <name type="synonym">Tetrapisispora blattae</name>
    <dbReference type="NCBI Taxonomy" id="1071380"/>
    <lineage>
        <taxon>Eukaryota</taxon>
        <taxon>Fungi</taxon>
        <taxon>Dikarya</taxon>
        <taxon>Ascomycota</taxon>
        <taxon>Saccharomycotina</taxon>
        <taxon>Saccharomycetes</taxon>
        <taxon>Saccharomycetales</taxon>
        <taxon>Saccharomycetaceae</taxon>
        <taxon>Henningerozyma</taxon>
    </lineage>
</organism>
<dbReference type="Gene3D" id="3.30.230.100">
    <property type="match status" value="1"/>
</dbReference>
<sequence>MYTKTIKTSIVSPLNDSQSIEIILTIPEAIDQQSKKIPVSMVLYHNDNYRPETTGIDQDKVKLISYHYAVPYTKNNGRTEVVSTPLLDTNVDLYRDLTRQISTLLVKKLNIPVYVAYGELIGAPVSQSAIPMDQLFILRKCIAFVEEQLKKQATH</sequence>
<dbReference type="EMBL" id="HE806317">
    <property type="protein sequence ID" value="CCH59233.1"/>
    <property type="molecule type" value="Genomic_DNA"/>
</dbReference>
<accession>I2GYN1</accession>
<dbReference type="GO" id="GO:0051131">
    <property type="term" value="P:chaperone-mediated protein complex assembly"/>
    <property type="evidence" value="ECO:0007669"/>
    <property type="project" value="EnsemblFungi"/>
</dbReference>
<dbReference type="OMA" id="HMATIIS"/>
<dbReference type="HOGENOM" id="CLU_133955_0_0_1"/>
<dbReference type="KEGG" id="tbl:TBLA_0B03950"/>
<dbReference type="OrthoDB" id="4035555at2759"/>
<dbReference type="RefSeq" id="XP_004178752.1">
    <property type="nucleotide sequence ID" value="XM_004178704.1"/>
</dbReference>
<name>I2GYN1_HENB6</name>
<evidence type="ECO:0008006" key="3">
    <source>
        <dbReference type="Google" id="ProtNLM"/>
    </source>
</evidence>
<dbReference type="InParanoid" id="I2GYN1"/>
<dbReference type="STRING" id="1071380.I2GYN1"/>
<dbReference type="GeneID" id="14494157"/>
<gene>
    <name evidence="1" type="primary">TBLA0B03950</name>
    <name evidence="1" type="ORF">TBLA_0B03950</name>
</gene>
<keyword evidence="2" id="KW-1185">Reference proteome</keyword>
<dbReference type="GO" id="GO:0043248">
    <property type="term" value="P:proteasome assembly"/>
    <property type="evidence" value="ECO:0007669"/>
    <property type="project" value="EnsemblFungi"/>
</dbReference>
<dbReference type="Proteomes" id="UP000002866">
    <property type="component" value="Chromosome 2"/>
</dbReference>
<dbReference type="Pfam" id="PF10448">
    <property type="entry name" value="POC3_POC4"/>
    <property type="match status" value="1"/>
</dbReference>
<protein>
    <recommendedName>
        <fullName evidence="3">Proteasome assembly chaperone 3</fullName>
    </recommendedName>
</protein>
<proteinExistence type="predicted"/>
<dbReference type="InterPro" id="IPR018854">
    <property type="entry name" value="Psome_chaperone_3/4"/>
</dbReference>
<dbReference type="GO" id="GO:0005737">
    <property type="term" value="C:cytoplasm"/>
    <property type="evidence" value="ECO:0007669"/>
    <property type="project" value="EnsemblFungi"/>
</dbReference>